<keyword evidence="10 12" id="KW-0472">Membrane</keyword>
<dbReference type="EC" id="2.7.13.3" evidence="3"/>
<sequence length="453" mass="52386">MKRKIMLLIASCIFTVAALATIQGYFIYNTYKLTEKEVSAKIKKQLVDMEDTDEWYDLNNAWMRLTGQFIKDYAYKRVKKDEFVAFMTKKSDSLSSLMSDYMAKKKKPGDYDIGYSVYINSATILENKKMENLYKGKLFVSGNRIRNKDEISASTGRWESDLELNVEDSLLDPIKKDLKFLIKSETYYSVANWQMTVISQMAGLLIFSVLLMAFVVYLYYLSLKNLISQKRIADIKTDFVNNITHEFQTPLATMDIAIKTLQRKEKDMTEEHYRHTLSLLERQNERLQKLFRQVTDASLLPSTRSENVKEISCSEIRDIIDDFKLSHPDTVINCHQEQKSLHAKIDPFHLNTIIVNLLENAVKYGATKIDIEMKSQKNSFVMSIQDNGQGIATKEQFAIFDKFYRIEKGNIHETKGLGLGLFYVKQLIESYKGTIKVESEEDKGALFLITLPL</sequence>
<feature type="domain" description="Histidine kinase" evidence="13">
    <location>
        <begin position="242"/>
        <end position="453"/>
    </location>
</feature>
<evidence type="ECO:0000313" key="16">
    <source>
        <dbReference type="Proteomes" id="UP000233767"/>
    </source>
</evidence>
<keyword evidence="6" id="KW-0808">Transferase</keyword>
<dbReference type="Gene3D" id="1.10.287.130">
    <property type="match status" value="1"/>
</dbReference>
<dbReference type="SUPFAM" id="SSF47384">
    <property type="entry name" value="Homodimeric domain of signal transducing histidine kinase"/>
    <property type="match status" value="1"/>
</dbReference>
<dbReference type="EMBL" id="RCCB01000012">
    <property type="protein sequence ID" value="RLJ24384.1"/>
    <property type="molecule type" value="Genomic_DNA"/>
</dbReference>
<dbReference type="Proteomes" id="UP000233767">
    <property type="component" value="Unassembled WGS sequence"/>
</dbReference>
<dbReference type="GO" id="GO:0005886">
    <property type="term" value="C:plasma membrane"/>
    <property type="evidence" value="ECO:0007669"/>
    <property type="project" value="UniProtKB-SubCell"/>
</dbReference>
<evidence type="ECO:0000256" key="9">
    <source>
        <dbReference type="ARBA" id="ARBA00022989"/>
    </source>
</evidence>
<evidence type="ECO:0000256" key="10">
    <source>
        <dbReference type="ARBA" id="ARBA00023136"/>
    </source>
</evidence>
<name>A0A497UCV2_9FLAO</name>
<keyword evidence="5" id="KW-0597">Phosphoprotein</keyword>
<dbReference type="InterPro" id="IPR005467">
    <property type="entry name" value="His_kinase_dom"/>
</dbReference>
<dbReference type="InterPro" id="IPR036097">
    <property type="entry name" value="HisK_dim/P_sf"/>
</dbReference>
<organism evidence="15 17">
    <name type="scientific">Flavobacterium lindanitolerans</name>
    <dbReference type="NCBI Taxonomy" id="428988"/>
    <lineage>
        <taxon>Bacteria</taxon>
        <taxon>Pseudomonadati</taxon>
        <taxon>Bacteroidota</taxon>
        <taxon>Flavobacteriia</taxon>
        <taxon>Flavobacteriales</taxon>
        <taxon>Flavobacteriaceae</taxon>
        <taxon>Flavobacterium</taxon>
    </lineage>
</organism>
<feature type="transmembrane region" description="Helical" evidence="12">
    <location>
        <begin position="201"/>
        <end position="221"/>
    </location>
</feature>
<comment type="catalytic activity">
    <reaction evidence="1">
        <text>ATP + protein L-histidine = ADP + protein N-phospho-L-histidine.</text>
        <dbReference type="EC" id="2.7.13.3"/>
    </reaction>
</comment>
<keyword evidence="11" id="KW-0175">Coiled coil</keyword>
<evidence type="ECO:0000256" key="11">
    <source>
        <dbReference type="SAM" id="Coils"/>
    </source>
</evidence>
<evidence type="ECO:0000256" key="6">
    <source>
        <dbReference type="ARBA" id="ARBA00022679"/>
    </source>
</evidence>
<dbReference type="SMART" id="SM00387">
    <property type="entry name" value="HATPase_c"/>
    <property type="match status" value="1"/>
</dbReference>
<dbReference type="CDD" id="cd00075">
    <property type="entry name" value="HATPase"/>
    <property type="match status" value="1"/>
</dbReference>
<comment type="caution">
    <text evidence="15">The sequence shown here is derived from an EMBL/GenBank/DDBJ whole genome shotgun (WGS) entry which is preliminary data.</text>
</comment>
<dbReference type="GO" id="GO:0004721">
    <property type="term" value="F:phosphoprotein phosphatase activity"/>
    <property type="evidence" value="ECO:0007669"/>
    <property type="project" value="TreeGrafter"/>
</dbReference>
<dbReference type="InterPro" id="IPR003661">
    <property type="entry name" value="HisK_dim/P_dom"/>
</dbReference>
<dbReference type="Proteomes" id="UP000275027">
    <property type="component" value="Unassembled WGS sequence"/>
</dbReference>
<evidence type="ECO:0000256" key="7">
    <source>
        <dbReference type="ARBA" id="ARBA00022692"/>
    </source>
</evidence>
<dbReference type="PANTHER" id="PTHR45453">
    <property type="entry name" value="PHOSPHATE REGULON SENSOR PROTEIN PHOR"/>
    <property type="match status" value="1"/>
</dbReference>
<dbReference type="GO" id="GO:0016036">
    <property type="term" value="P:cellular response to phosphate starvation"/>
    <property type="evidence" value="ECO:0007669"/>
    <property type="project" value="TreeGrafter"/>
</dbReference>
<evidence type="ECO:0000256" key="2">
    <source>
        <dbReference type="ARBA" id="ARBA00004651"/>
    </source>
</evidence>
<evidence type="ECO:0000313" key="15">
    <source>
        <dbReference type="EMBL" id="RLJ24384.1"/>
    </source>
</evidence>
<keyword evidence="8" id="KW-0418">Kinase</keyword>
<evidence type="ECO:0000256" key="1">
    <source>
        <dbReference type="ARBA" id="ARBA00000085"/>
    </source>
</evidence>
<evidence type="ECO:0000256" key="3">
    <source>
        <dbReference type="ARBA" id="ARBA00012438"/>
    </source>
</evidence>
<keyword evidence="7 12" id="KW-0812">Transmembrane</keyword>
<dbReference type="Pfam" id="PF02518">
    <property type="entry name" value="HATPase_c"/>
    <property type="match status" value="1"/>
</dbReference>
<keyword evidence="9 12" id="KW-1133">Transmembrane helix</keyword>
<evidence type="ECO:0000259" key="13">
    <source>
        <dbReference type="PROSITE" id="PS50109"/>
    </source>
</evidence>
<dbReference type="RefSeq" id="WP_101471767.1">
    <property type="nucleotide sequence ID" value="NZ_PJND01000007.1"/>
</dbReference>
<evidence type="ECO:0000313" key="14">
    <source>
        <dbReference type="EMBL" id="PKW30044.1"/>
    </source>
</evidence>
<dbReference type="PANTHER" id="PTHR45453:SF2">
    <property type="entry name" value="HISTIDINE KINASE"/>
    <property type="match status" value="1"/>
</dbReference>
<comment type="subcellular location">
    <subcellularLocation>
        <location evidence="2">Cell membrane</location>
        <topology evidence="2">Multi-pass membrane protein</topology>
    </subcellularLocation>
</comment>
<dbReference type="FunFam" id="3.30.565.10:FF:000006">
    <property type="entry name" value="Sensor histidine kinase WalK"/>
    <property type="match status" value="1"/>
</dbReference>
<dbReference type="EMBL" id="PJND01000007">
    <property type="protein sequence ID" value="PKW30044.1"/>
    <property type="molecule type" value="Genomic_DNA"/>
</dbReference>
<dbReference type="CDD" id="cd00082">
    <property type="entry name" value="HisKA"/>
    <property type="match status" value="1"/>
</dbReference>
<dbReference type="Gene3D" id="3.30.565.10">
    <property type="entry name" value="Histidine kinase-like ATPase, C-terminal domain"/>
    <property type="match status" value="1"/>
</dbReference>
<evidence type="ECO:0000256" key="8">
    <source>
        <dbReference type="ARBA" id="ARBA00022777"/>
    </source>
</evidence>
<dbReference type="SUPFAM" id="SSF55874">
    <property type="entry name" value="ATPase domain of HSP90 chaperone/DNA topoisomerase II/histidine kinase"/>
    <property type="match status" value="1"/>
</dbReference>
<reference evidence="15 17" key="2">
    <citation type="submission" date="2018-10" db="EMBL/GenBank/DDBJ databases">
        <title>Genomic Encyclopedia of Archaeal and Bacterial Type Strains, Phase II (KMG-II): from individual species to whole genera.</title>
        <authorList>
            <person name="Goeker M."/>
        </authorList>
    </citation>
    <scope>NUCLEOTIDE SEQUENCE [LARGE SCALE GENOMIC DNA]</scope>
    <source>
        <strain evidence="15 17">DSM 21886</strain>
    </source>
</reference>
<evidence type="ECO:0000256" key="5">
    <source>
        <dbReference type="ARBA" id="ARBA00022553"/>
    </source>
</evidence>
<dbReference type="SMART" id="SM00388">
    <property type="entry name" value="HisKA"/>
    <property type="match status" value="1"/>
</dbReference>
<accession>A0A497UCV2</accession>
<dbReference type="PRINTS" id="PR00344">
    <property type="entry name" value="BCTRLSENSOR"/>
</dbReference>
<dbReference type="Pfam" id="PF00512">
    <property type="entry name" value="HisKA"/>
    <property type="match status" value="1"/>
</dbReference>
<evidence type="ECO:0000256" key="12">
    <source>
        <dbReference type="SAM" id="Phobius"/>
    </source>
</evidence>
<protein>
    <recommendedName>
        <fullName evidence="3">histidine kinase</fullName>
        <ecNumber evidence="3">2.7.13.3</ecNumber>
    </recommendedName>
</protein>
<dbReference type="AlphaFoldDB" id="A0A497UCV2"/>
<reference evidence="14 16" key="1">
    <citation type="submission" date="2017-12" db="EMBL/GenBank/DDBJ databases">
        <title>Genomic Encyclopedia of Type Strains, Phase III (KMG-III): the genomes of soil and plant-associated and newly described type strains.</title>
        <authorList>
            <person name="Whitman W."/>
        </authorList>
    </citation>
    <scope>NUCLEOTIDE SEQUENCE [LARGE SCALE GENOMIC DNA]</scope>
    <source>
        <strain evidence="14 16">IP-10</strain>
    </source>
</reference>
<proteinExistence type="predicted"/>
<dbReference type="InterPro" id="IPR003594">
    <property type="entry name" value="HATPase_dom"/>
</dbReference>
<keyword evidence="4" id="KW-1003">Cell membrane</keyword>
<evidence type="ECO:0000256" key="4">
    <source>
        <dbReference type="ARBA" id="ARBA00022475"/>
    </source>
</evidence>
<dbReference type="InterPro" id="IPR050351">
    <property type="entry name" value="BphY/WalK/GraS-like"/>
</dbReference>
<gene>
    <name evidence="14" type="ORF">B0G92_1693</name>
    <name evidence="15" type="ORF">CLV50_2265</name>
</gene>
<keyword evidence="16" id="KW-1185">Reference proteome</keyword>
<dbReference type="GO" id="GO:0000155">
    <property type="term" value="F:phosphorelay sensor kinase activity"/>
    <property type="evidence" value="ECO:0007669"/>
    <property type="project" value="InterPro"/>
</dbReference>
<dbReference type="InterPro" id="IPR004358">
    <property type="entry name" value="Sig_transdc_His_kin-like_C"/>
</dbReference>
<dbReference type="PROSITE" id="PS50109">
    <property type="entry name" value="HIS_KIN"/>
    <property type="match status" value="1"/>
</dbReference>
<feature type="coiled-coil region" evidence="11">
    <location>
        <begin position="270"/>
        <end position="297"/>
    </location>
</feature>
<dbReference type="InterPro" id="IPR036890">
    <property type="entry name" value="HATPase_C_sf"/>
</dbReference>
<evidence type="ECO:0000313" key="17">
    <source>
        <dbReference type="Proteomes" id="UP000275027"/>
    </source>
</evidence>